<feature type="transmembrane region" description="Helical" evidence="13">
    <location>
        <begin position="122"/>
        <end position="143"/>
    </location>
</feature>
<evidence type="ECO:0000256" key="1">
    <source>
        <dbReference type="ARBA" id="ARBA00004141"/>
    </source>
</evidence>
<feature type="transmembrane region" description="Helical" evidence="13">
    <location>
        <begin position="91"/>
        <end position="110"/>
    </location>
</feature>
<dbReference type="EMBL" id="JANUGU010000005">
    <property type="protein sequence ID" value="MCS0659605.1"/>
    <property type="molecule type" value="Genomic_DNA"/>
</dbReference>
<organism evidence="14 15">
    <name type="scientific">Massilia terrae</name>
    <dbReference type="NCBI Taxonomy" id="1811224"/>
    <lineage>
        <taxon>Bacteria</taxon>
        <taxon>Pseudomonadati</taxon>
        <taxon>Pseudomonadota</taxon>
        <taxon>Betaproteobacteria</taxon>
        <taxon>Burkholderiales</taxon>
        <taxon>Oxalobacteraceae</taxon>
        <taxon>Telluria group</taxon>
        <taxon>Massilia</taxon>
    </lineage>
</organism>
<feature type="transmembrane region" description="Helical" evidence="13">
    <location>
        <begin position="18"/>
        <end position="35"/>
    </location>
</feature>
<reference evidence="14 15" key="1">
    <citation type="submission" date="2022-08" db="EMBL/GenBank/DDBJ databases">
        <title>Reclassification of Massilia species as members of the genera Telluria, Duganella, Pseudoduganella, Mokoshia gen. nov. and Zemynaea gen. nov. using orthogonal and non-orthogonal genome-based approaches.</title>
        <authorList>
            <person name="Bowman J.P."/>
        </authorList>
    </citation>
    <scope>NUCLEOTIDE SEQUENCE [LARGE SCALE GENOMIC DNA]</scope>
    <source>
        <strain evidence="14 15">JCM 31606</strain>
    </source>
</reference>
<comment type="subcellular location">
    <subcellularLocation>
        <location evidence="1">Membrane</location>
        <topology evidence="1">Multi-pass membrane protein</topology>
    </subcellularLocation>
</comment>
<keyword evidence="7" id="KW-0630">Potassium</keyword>
<evidence type="ECO:0000256" key="10">
    <source>
        <dbReference type="ARBA" id="ARBA00023136"/>
    </source>
</evidence>
<keyword evidence="4" id="KW-0633">Potassium transport</keyword>
<evidence type="ECO:0000256" key="6">
    <source>
        <dbReference type="ARBA" id="ARBA00022826"/>
    </source>
</evidence>
<feature type="transmembrane region" description="Helical" evidence="13">
    <location>
        <begin position="163"/>
        <end position="183"/>
    </location>
</feature>
<keyword evidence="6" id="KW-0631">Potassium channel</keyword>
<keyword evidence="9" id="KW-0406">Ion transport</keyword>
<keyword evidence="15" id="KW-1185">Reference proteome</keyword>
<comment type="similarity">
    <text evidence="2">Belongs to the TMEM175 family.</text>
</comment>
<evidence type="ECO:0000256" key="8">
    <source>
        <dbReference type="ARBA" id="ARBA00022989"/>
    </source>
</evidence>
<keyword evidence="3" id="KW-0813">Transport</keyword>
<comment type="caution">
    <text evidence="14">The sequence shown here is derived from an EMBL/GenBank/DDBJ whole genome shotgun (WGS) entry which is preliminary data.</text>
</comment>
<dbReference type="PANTHER" id="PTHR31462:SF5">
    <property type="entry name" value="ENDOSOMAL_LYSOSOMAL PROTON CHANNEL TMEM175"/>
    <property type="match status" value="1"/>
</dbReference>
<proteinExistence type="inferred from homology"/>
<evidence type="ECO:0000256" key="2">
    <source>
        <dbReference type="ARBA" id="ARBA00006920"/>
    </source>
</evidence>
<dbReference type="RefSeq" id="WP_258812792.1">
    <property type="nucleotide sequence ID" value="NZ_JANUGU010000005.1"/>
</dbReference>
<evidence type="ECO:0000256" key="3">
    <source>
        <dbReference type="ARBA" id="ARBA00022448"/>
    </source>
</evidence>
<keyword evidence="10 13" id="KW-0472">Membrane</keyword>
<comment type="catalytic activity">
    <reaction evidence="12">
        <text>K(+)(in) = K(+)(out)</text>
        <dbReference type="Rhea" id="RHEA:29463"/>
        <dbReference type="ChEBI" id="CHEBI:29103"/>
    </reaction>
</comment>
<dbReference type="InterPro" id="IPR010617">
    <property type="entry name" value="TMEM175-like"/>
</dbReference>
<feature type="transmembrane region" description="Helical" evidence="13">
    <location>
        <begin position="56"/>
        <end position="76"/>
    </location>
</feature>
<dbReference type="Proteomes" id="UP001204621">
    <property type="component" value="Unassembled WGS sequence"/>
</dbReference>
<keyword evidence="8 13" id="KW-1133">Transmembrane helix</keyword>
<keyword evidence="11" id="KW-0407">Ion channel</keyword>
<name>A0ABT2D0M5_9BURK</name>
<sequence length="226" mass="25039">MNETPSNPAHLSKHRLEALIDGIFAVVMTLLVIDLRLPERARDLDEAGVRRALVDLLPNFESWVISFLVLAIFWVANHRLYSHVRQIDSKLIRFTMLMLAGASLLPFAAAVNAQSSTQIGQIVYGAVLVTMGLALLLMWRHIYRNPELCVHPVDAHTWHAACVRASGMMLISLLTIPLAYALPGKANIAFGLMFLVRPVAEHIATRMQKPAPLLIDEEPEAPSQPA</sequence>
<evidence type="ECO:0000256" key="7">
    <source>
        <dbReference type="ARBA" id="ARBA00022958"/>
    </source>
</evidence>
<evidence type="ECO:0000256" key="4">
    <source>
        <dbReference type="ARBA" id="ARBA00022538"/>
    </source>
</evidence>
<evidence type="ECO:0000256" key="5">
    <source>
        <dbReference type="ARBA" id="ARBA00022692"/>
    </source>
</evidence>
<evidence type="ECO:0000313" key="15">
    <source>
        <dbReference type="Proteomes" id="UP001204621"/>
    </source>
</evidence>
<evidence type="ECO:0000256" key="9">
    <source>
        <dbReference type="ARBA" id="ARBA00023065"/>
    </source>
</evidence>
<accession>A0ABT2D0M5</accession>
<evidence type="ECO:0000256" key="13">
    <source>
        <dbReference type="SAM" id="Phobius"/>
    </source>
</evidence>
<dbReference type="PANTHER" id="PTHR31462">
    <property type="entry name" value="ENDOSOMAL/LYSOSOMAL POTASSIUM CHANNEL TMEM175"/>
    <property type="match status" value="1"/>
</dbReference>
<evidence type="ECO:0000313" key="14">
    <source>
        <dbReference type="EMBL" id="MCS0659605.1"/>
    </source>
</evidence>
<gene>
    <name evidence="14" type="ORF">NX778_16165</name>
</gene>
<dbReference type="Pfam" id="PF06736">
    <property type="entry name" value="TMEM175"/>
    <property type="match status" value="1"/>
</dbReference>
<evidence type="ECO:0000256" key="12">
    <source>
        <dbReference type="ARBA" id="ARBA00034430"/>
    </source>
</evidence>
<keyword evidence="5 13" id="KW-0812">Transmembrane</keyword>
<evidence type="ECO:0000256" key="11">
    <source>
        <dbReference type="ARBA" id="ARBA00023303"/>
    </source>
</evidence>
<protein>
    <submittedName>
        <fullName evidence="14">TMEM175 family protein</fullName>
    </submittedName>
</protein>